<reference evidence="2 3" key="1">
    <citation type="journal article" date="2020" name="ISME J.">
        <title>Uncovering the hidden diversity of litter-decomposition mechanisms in mushroom-forming fungi.</title>
        <authorList>
            <person name="Floudas D."/>
            <person name="Bentzer J."/>
            <person name="Ahren D."/>
            <person name="Johansson T."/>
            <person name="Persson P."/>
            <person name="Tunlid A."/>
        </authorList>
    </citation>
    <scope>NUCLEOTIDE SEQUENCE [LARGE SCALE GENOMIC DNA]</scope>
    <source>
        <strain evidence="2 3">CBS 406.79</strain>
    </source>
</reference>
<dbReference type="InterPro" id="IPR008906">
    <property type="entry name" value="HATC_C_dom"/>
</dbReference>
<evidence type="ECO:0000259" key="1">
    <source>
        <dbReference type="Pfam" id="PF05699"/>
    </source>
</evidence>
<protein>
    <recommendedName>
        <fullName evidence="1">HAT C-terminal dimerisation domain-containing protein</fullName>
    </recommendedName>
</protein>
<feature type="domain" description="HAT C-terminal dimerisation" evidence="1">
    <location>
        <begin position="301"/>
        <end position="382"/>
    </location>
</feature>
<name>A0A8H5D889_9AGAR</name>
<dbReference type="Pfam" id="PF05699">
    <property type="entry name" value="Dimer_Tnp_hAT"/>
    <property type="match status" value="1"/>
</dbReference>
<dbReference type="AlphaFoldDB" id="A0A8H5D889"/>
<dbReference type="SUPFAM" id="SSF53098">
    <property type="entry name" value="Ribonuclease H-like"/>
    <property type="match status" value="1"/>
</dbReference>
<keyword evidence="3" id="KW-1185">Reference proteome</keyword>
<gene>
    <name evidence="2" type="ORF">D9757_014616</name>
</gene>
<comment type="caution">
    <text evidence="2">The sequence shown here is derived from an EMBL/GenBank/DDBJ whole genome shotgun (WGS) entry which is preliminary data.</text>
</comment>
<dbReference type="PANTHER" id="PTHR23272">
    <property type="entry name" value="BED FINGER-RELATED"/>
    <property type="match status" value="1"/>
</dbReference>
<evidence type="ECO:0000313" key="3">
    <source>
        <dbReference type="Proteomes" id="UP000518752"/>
    </source>
</evidence>
<sequence>MLVRCMAHSINLSAQAMIKTHSKAQHYSVHDTDDTIEIDSSDVVGKVRGTAVKVKSSSPRKELFFRIQHALDATKLPLMTILDMKVQWSSTFNMMFRSYMLREAIDIFILKLISTETSAFKKSKLKQLRMNDSDWESLSEFASLLEFADDAQQAFSSDQYPSLYLAIPALETLHARWSECRDDMVYAAYKPALTASLDVVQKYYDKTANNDAYIYAMLLNPASKLSYFKENWDVELLSDVRSLVENMFKDYYTKVNNKTPSMPKMKMSQKTGRLFESKLGRSSSSISASSTQPIEAWCADYDKYVTVGPEEGPKDMSIVTWWAIHSQRLGPVWTIFALDSLAIMASSVSSERCFSSGGLVITKLRNRLRGDITEALQVIKSTLRDEVQFKEAGPSLAMETEIEEEVEVEESLMANVRTGLKEAQDWTIELNNDCFDKEVV</sequence>
<dbReference type="PANTHER" id="PTHR23272:SF161">
    <property type="entry name" value="ZINC FINGER BED DOMAIN-CONTAINING PROTEIN RICESLEEPER 1-LIKE"/>
    <property type="match status" value="1"/>
</dbReference>
<dbReference type="GO" id="GO:0046983">
    <property type="term" value="F:protein dimerization activity"/>
    <property type="evidence" value="ECO:0007669"/>
    <property type="project" value="InterPro"/>
</dbReference>
<accession>A0A8H5D889</accession>
<organism evidence="2 3">
    <name type="scientific">Collybiopsis confluens</name>
    <dbReference type="NCBI Taxonomy" id="2823264"/>
    <lineage>
        <taxon>Eukaryota</taxon>
        <taxon>Fungi</taxon>
        <taxon>Dikarya</taxon>
        <taxon>Basidiomycota</taxon>
        <taxon>Agaricomycotina</taxon>
        <taxon>Agaricomycetes</taxon>
        <taxon>Agaricomycetidae</taxon>
        <taxon>Agaricales</taxon>
        <taxon>Marasmiineae</taxon>
        <taxon>Omphalotaceae</taxon>
        <taxon>Collybiopsis</taxon>
    </lineage>
</organism>
<dbReference type="InterPro" id="IPR012337">
    <property type="entry name" value="RNaseH-like_sf"/>
</dbReference>
<dbReference type="EMBL" id="JAACJN010000253">
    <property type="protein sequence ID" value="KAF5355385.1"/>
    <property type="molecule type" value="Genomic_DNA"/>
</dbReference>
<dbReference type="OrthoDB" id="3243659at2759"/>
<proteinExistence type="predicted"/>
<dbReference type="Proteomes" id="UP000518752">
    <property type="component" value="Unassembled WGS sequence"/>
</dbReference>
<evidence type="ECO:0000313" key="2">
    <source>
        <dbReference type="EMBL" id="KAF5355385.1"/>
    </source>
</evidence>